<dbReference type="PRINTS" id="PR00453">
    <property type="entry name" value="VWFADOMAIN"/>
</dbReference>
<feature type="chain" id="PRO_5041387475" description="VWFA domain-containing protein" evidence="1">
    <location>
        <begin position="18"/>
        <end position="921"/>
    </location>
</feature>
<dbReference type="SUPFAM" id="SSF56436">
    <property type="entry name" value="C-type lectin-like"/>
    <property type="match status" value="1"/>
</dbReference>
<accession>A0AA39I4W3</accession>
<evidence type="ECO:0000313" key="5">
    <source>
        <dbReference type="Proteomes" id="UP001175271"/>
    </source>
</evidence>
<organism evidence="4 5">
    <name type="scientific">Steinernema hermaphroditum</name>
    <dbReference type="NCBI Taxonomy" id="289476"/>
    <lineage>
        <taxon>Eukaryota</taxon>
        <taxon>Metazoa</taxon>
        <taxon>Ecdysozoa</taxon>
        <taxon>Nematoda</taxon>
        <taxon>Chromadorea</taxon>
        <taxon>Rhabditida</taxon>
        <taxon>Tylenchina</taxon>
        <taxon>Panagrolaimomorpha</taxon>
        <taxon>Strongyloidoidea</taxon>
        <taxon>Steinernematidae</taxon>
        <taxon>Steinernema</taxon>
    </lineage>
</organism>
<evidence type="ECO:0000259" key="2">
    <source>
        <dbReference type="PROSITE" id="PS50041"/>
    </source>
</evidence>
<dbReference type="CDD" id="cd00037">
    <property type="entry name" value="CLECT"/>
    <property type="match status" value="1"/>
</dbReference>
<dbReference type="Gene3D" id="3.10.100.10">
    <property type="entry name" value="Mannose-Binding Protein A, subunit A"/>
    <property type="match status" value="1"/>
</dbReference>
<dbReference type="Pfam" id="PF00059">
    <property type="entry name" value="Lectin_C"/>
    <property type="match status" value="1"/>
</dbReference>
<dbReference type="AlphaFoldDB" id="A0AA39I4W3"/>
<keyword evidence="5" id="KW-1185">Reference proteome</keyword>
<gene>
    <name evidence="4" type="ORF">QR680_013253</name>
</gene>
<evidence type="ECO:0008006" key="6">
    <source>
        <dbReference type="Google" id="ProtNLM"/>
    </source>
</evidence>
<dbReference type="InterPro" id="IPR016187">
    <property type="entry name" value="CTDL_fold"/>
</dbReference>
<dbReference type="Gene3D" id="3.40.50.410">
    <property type="entry name" value="von Willebrand factor, type A domain"/>
    <property type="match status" value="2"/>
</dbReference>
<dbReference type="EMBL" id="JAUCMV010000002">
    <property type="protein sequence ID" value="KAK0417876.1"/>
    <property type="molecule type" value="Genomic_DNA"/>
</dbReference>
<dbReference type="PROSITE" id="PS50234">
    <property type="entry name" value="VWFA"/>
    <property type="match status" value="2"/>
</dbReference>
<keyword evidence="1" id="KW-0732">Signal</keyword>
<feature type="signal peptide" evidence="1">
    <location>
        <begin position="1"/>
        <end position="17"/>
    </location>
</feature>
<proteinExistence type="predicted"/>
<feature type="domain" description="VWFA" evidence="3">
    <location>
        <begin position="66"/>
        <end position="244"/>
    </location>
</feature>
<evidence type="ECO:0000313" key="4">
    <source>
        <dbReference type="EMBL" id="KAK0417876.1"/>
    </source>
</evidence>
<feature type="domain" description="C-type lectin" evidence="2">
    <location>
        <begin position="484"/>
        <end position="601"/>
    </location>
</feature>
<dbReference type="PROSITE" id="PS50041">
    <property type="entry name" value="C_TYPE_LECTIN_2"/>
    <property type="match status" value="1"/>
</dbReference>
<dbReference type="InterPro" id="IPR050525">
    <property type="entry name" value="ECM_Assembly_Org"/>
</dbReference>
<dbReference type="InterPro" id="IPR016186">
    <property type="entry name" value="C-type_lectin-like/link_sf"/>
</dbReference>
<dbReference type="PANTHER" id="PTHR24020:SF84">
    <property type="entry name" value="VWFA DOMAIN-CONTAINING PROTEIN"/>
    <property type="match status" value="1"/>
</dbReference>
<dbReference type="InterPro" id="IPR036465">
    <property type="entry name" value="vWFA_dom_sf"/>
</dbReference>
<dbReference type="CDD" id="cd01450">
    <property type="entry name" value="vWFA_subfamily_ECM"/>
    <property type="match status" value="2"/>
</dbReference>
<evidence type="ECO:0000256" key="1">
    <source>
        <dbReference type="SAM" id="SignalP"/>
    </source>
</evidence>
<dbReference type="SUPFAM" id="SSF53300">
    <property type="entry name" value="vWA-like"/>
    <property type="match status" value="2"/>
</dbReference>
<sequence length="921" mass="101662">MRALLLLSCLLLSTVDAVFTPSASTRSTTTEAVYISSTSSATQRAPTSPAPTMAQTTSGGCVMAVDLVFVQDQSGSIGQSNYETAKNDIIRFVQTLSIGNLSTDSRVGLVLFDNSPSVQFYLNTFTDEAELVDAIENLPYSAGGTNIAAGLQTAINQVFGGPGNRPGIPDVMILITDGNDGDINGVRNAHQLAVRKGITTYALGVGDGFDSQELAAATGSSSSVFSAANWADMEKALQSMYSSICESVGPATSTPIPTAPAPIVETARGCSQNFENLWLDIVFLLDSSMGVDSEGFNFEVAMLYGLIHEMKVSQELGQYTRVAFVNVGSAAHRVSNLTSYENAQEAAEDLMRLKYLGDADLNVGAGLEEVQRILDDSDQRENVKNLVVLFSSNEVDCKRAMPGSADEYPCRIAATIKERGALLLTVAMTFHETEETPLLSLATPCFATRNDVHFRKEFQRLALLANCFCLAPYAQFAAEDTCQRFGECLYLAESPSDFQSARFGCQREQATLPDVFSAAKEKFLEDIARKEGHFPFWIGLSNLANHSFFHWDTDFVFSPRIYQKFEHNIPLNGVDIFCVGVRWINNALGFKKLQWIPMGCDFSGPSNYYFCQKDACDADHYYMSSPPNARLHFPRNSDPSLEALLEEVFDDESAIVFAFETGILPAAQECSHCAAPMDLRDGVVFVDPFHWRCARSLPQCLTKSLRANSFVSNSLFSMRTVVLVVYAWFFGKTACEISEIAGVNRQSAENWTLLFRSVCRRFVETNRPKTLRGEVEVGVFNSRRHRHSEGKRVLVAVQRASPDPPLILVVEAGADCTDELRGFVAAGSRIYAKDAAKFVNEEVLREEGREVEYCSAATDKSPLIDSASGTLFVDELLAEVRKMGNRSMHDHLKFFEVVYRRHSTRRFRDFIELLNDYKASH</sequence>
<comment type="caution">
    <text evidence="4">The sequence shown here is derived from an EMBL/GenBank/DDBJ whole genome shotgun (WGS) entry which is preliminary data.</text>
</comment>
<dbReference type="SMART" id="SM00327">
    <property type="entry name" value="VWA"/>
    <property type="match status" value="2"/>
</dbReference>
<dbReference type="SMART" id="SM00034">
    <property type="entry name" value="CLECT"/>
    <property type="match status" value="1"/>
</dbReference>
<dbReference type="InterPro" id="IPR001304">
    <property type="entry name" value="C-type_lectin-like"/>
</dbReference>
<dbReference type="Proteomes" id="UP001175271">
    <property type="component" value="Unassembled WGS sequence"/>
</dbReference>
<feature type="domain" description="VWFA" evidence="3">
    <location>
        <begin position="280"/>
        <end position="468"/>
    </location>
</feature>
<protein>
    <recommendedName>
        <fullName evidence="6">VWFA domain-containing protein</fullName>
    </recommendedName>
</protein>
<evidence type="ECO:0000259" key="3">
    <source>
        <dbReference type="PROSITE" id="PS50234"/>
    </source>
</evidence>
<reference evidence="4" key="1">
    <citation type="submission" date="2023-06" db="EMBL/GenBank/DDBJ databases">
        <title>Genomic analysis of the entomopathogenic nematode Steinernema hermaphroditum.</title>
        <authorList>
            <person name="Schwarz E.M."/>
            <person name="Heppert J.K."/>
            <person name="Baniya A."/>
            <person name="Schwartz H.T."/>
            <person name="Tan C.-H."/>
            <person name="Antoshechkin I."/>
            <person name="Sternberg P.W."/>
            <person name="Goodrich-Blair H."/>
            <person name="Dillman A.R."/>
        </authorList>
    </citation>
    <scope>NUCLEOTIDE SEQUENCE</scope>
    <source>
        <strain evidence="4">PS9179</strain>
        <tissue evidence="4">Whole animal</tissue>
    </source>
</reference>
<dbReference type="PANTHER" id="PTHR24020">
    <property type="entry name" value="COLLAGEN ALPHA"/>
    <property type="match status" value="1"/>
</dbReference>
<dbReference type="InterPro" id="IPR002035">
    <property type="entry name" value="VWF_A"/>
</dbReference>
<dbReference type="Pfam" id="PF00092">
    <property type="entry name" value="VWA"/>
    <property type="match status" value="2"/>
</dbReference>
<name>A0AA39I4W3_9BILA</name>